<dbReference type="EMBL" id="JAGZCZ010000004">
    <property type="protein sequence ID" value="MBS5519389.1"/>
    <property type="molecule type" value="Genomic_DNA"/>
</dbReference>
<evidence type="ECO:0000313" key="15">
    <source>
        <dbReference type="Proteomes" id="UP000754226"/>
    </source>
</evidence>
<comment type="similarity">
    <text evidence="3 11 12">Belongs to the iron-sulfur dependent L-serine dehydratase family.</text>
</comment>
<dbReference type="CDD" id="cd04903">
    <property type="entry name" value="ACT_LSD"/>
    <property type="match status" value="1"/>
</dbReference>
<organism evidence="14 15">
    <name type="scientific">Acidaminococcus intestini</name>
    <dbReference type="NCBI Taxonomy" id="187327"/>
    <lineage>
        <taxon>Bacteria</taxon>
        <taxon>Bacillati</taxon>
        <taxon>Bacillota</taxon>
        <taxon>Negativicutes</taxon>
        <taxon>Acidaminococcales</taxon>
        <taxon>Acidaminococcaceae</taxon>
        <taxon>Acidaminococcus</taxon>
    </lineage>
</organism>
<dbReference type="InterPro" id="IPR029009">
    <property type="entry name" value="ASB_dom_sf"/>
</dbReference>
<accession>A0A943EK08</accession>
<sequence>MNVFDIIGPIMIGPSSSHTAGAVRLGRVANKVLNQEAPKEVTVELSGSFAKTYRGHGTDRALLAGIMGYHSYSEEIRDIFSIADKAGITYRFVPTQIPGSHPNTARIHVKGVNGTPVVVQGASIGGGNIRVDSINGMDVDFNGEHNTILVPHYDRPGVIAEVTNIMWQKYKEVNIGNFKLSRPVKGGIAMMTIEIDGMPPEGMIEDIRTVKNVTNVFLIRSI</sequence>
<keyword evidence="6 11" id="KW-0479">Metal-binding</keyword>
<gene>
    <name evidence="14" type="primary">sdaAB</name>
    <name evidence="14" type="ORF">KHX13_03505</name>
</gene>
<dbReference type="InterPro" id="IPR045865">
    <property type="entry name" value="ACT-like_dom_sf"/>
</dbReference>
<dbReference type="PANTHER" id="PTHR30182">
    <property type="entry name" value="L-SERINE DEHYDRATASE"/>
    <property type="match status" value="1"/>
</dbReference>
<evidence type="ECO:0000256" key="4">
    <source>
        <dbReference type="ARBA" id="ARBA00022432"/>
    </source>
</evidence>
<dbReference type="GO" id="GO:0046872">
    <property type="term" value="F:metal ion binding"/>
    <property type="evidence" value="ECO:0007669"/>
    <property type="project" value="UniProtKB-UniRule"/>
</dbReference>
<keyword evidence="5 11" id="KW-0004">4Fe-4S</keyword>
<dbReference type="GO" id="GO:0003941">
    <property type="term" value="F:L-serine ammonia-lyase activity"/>
    <property type="evidence" value="ECO:0007669"/>
    <property type="project" value="UniProtKB-UniRule"/>
</dbReference>
<dbReference type="Pfam" id="PF03315">
    <property type="entry name" value="SDH_beta"/>
    <property type="match status" value="1"/>
</dbReference>
<feature type="domain" description="Serine dehydratase beta chain" evidence="13">
    <location>
        <begin position="3"/>
        <end position="82"/>
    </location>
</feature>
<evidence type="ECO:0000256" key="6">
    <source>
        <dbReference type="ARBA" id="ARBA00022723"/>
    </source>
</evidence>
<evidence type="ECO:0000256" key="9">
    <source>
        <dbReference type="ARBA" id="ARBA00023239"/>
    </source>
</evidence>
<evidence type="ECO:0000256" key="8">
    <source>
        <dbReference type="ARBA" id="ARBA00023014"/>
    </source>
</evidence>
<dbReference type="InterPro" id="IPR005131">
    <property type="entry name" value="Ser_deHydtase_bsu"/>
</dbReference>
<evidence type="ECO:0000256" key="10">
    <source>
        <dbReference type="ARBA" id="ARBA00049406"/>
    </source>
</evidence>
<evidence type="ECO:0000313" key="14">
    <source>
        <dbReference type="EMBL" id="MBS5519389.1"/>
    </source>
</evidence>
<dbReference type="Proteomes" id="UP000754226">
    <property type="component" value="Unassembled WGS sequence"/>
</dbReference>
<comment type="cofactor">
    <cofactor evidence="1 12">
        <name>[4Fe-4S] cluster</name>
        <dbReference type="ChEBI" id="CHEBI:49883"/>
    </cofactor>
</comment>
<evidence type="ECO:0000256" key="1">
    <source>
        <dbReference type="ARBA" id="ARBA00001966"/>
    </source>
</evidence>
<dbReference type="PIRSF" id="PIRSF036692">
    <property type="entry name" value="SDH_B"/>
    <property type="match status" value="1"/>
</dbReference>
<reference evidence="14" key="1">
    <citation type="submission" date="2021-02" db="EMBL/GenBank/DDBJ databases">
        <title>Infant gut strain persistence is associated with maternal origin, phylogeny, and functional potential including surface adhesion and iron acquisition.</title>
        <authorList>
            <person name="Lou Y.C."/>
        </authorList>
    </citation>
    <scope>NUCLEOTIDE SEQUENCE</scope>
    <source>
        <strain evidence="14">L3_106_000M1_dasL3_106_000M1_concoct_15</strain>
    </source>
</reference>
<protein>
    <recommendedName>
        <fullName evidence="11">L-serine deaminase</fullName>
    </recommendedName>
</protein>
<evidence type="ECO:0000259" key="13">
    <source>
        <dbReference type="Pfam" id="PF03315"/>
    </source>
</evidence>
<evidence type="ECO:0000256" key="3">
    <source>
        <dbReference type="ARBA" id="ARBA00008636"/>
    </source>
</evidence>
<name>A0A943EK08_9FIRM</name>
<dbReference type="Gene3D" id="3.30.70.260">
    <property type="match status" value="1"/>
</dbReference>
<evidence type="ECO:0000256" key="2">
    <source>
        <dbReference type="ARBA" id="ARBA00004742"/>
    </source>
</evidence>
<evidence type="ECO:0000256" key="11">
    <source>
        <dbReference type="PIRNR" id="PIRNR036692"/>
    </source>
</evidence>
<dbReference type="NCBIfam" id="TIGR00719">
    <property type="entry name" value="sda_beta"/>
    <property type="match status" value="1"/>
</dbReference>
<dbReference type="AlphaFoldDB" id="A0A943EK08"/>
<dbReference type="SUPFAM" id="SSF143548">
    <property type="entry name" value="Serine metabolism enzymes domain"/>
    <property type="match status" value="1"/>
</dbReference>
<evidence type="ECO:0000256" key="7">
    <source>
        <dbReference type="ARBA" id="ARBA00023004"/>
    </source>
</evidence>
<keyword evidence="9 11" id="KW-0456">Lyase</keyword>
<keyword evidence="7 11" id="KW-0408">Iron</keyword>
<dbReference type="InterPro" id="IPR051318">
    <property type="entry name" value="Fe-S_L-Ser"/>
</dbReference>
<evidence type="ECO:0000256" key="5">
    <source>
        <dbReference type="ARBA" id="ARBA00022485"/>
    </source>
</evidence>
<evidence type="ECO:0000256" key="12">
    <source>
        <dbReference type="RuleBase" id="RU366059"/>
    </source>
</evidence>
<keyword evidence="8 11" id="KW-0411">Iron-sulfur</keyword>
<dbReference type="PANTHER" id="PTHR30182:SF12">
    <property type="entry name" value="L-SERINE DEHYDRATASE, BETA CHAIN-RELATED"/>
    <property type="match status" value="1"/>
</dbReference>
<proteinExistence type="inferred from homology"/>
<keyword evidence="4 11" id="KW-0312">Gluconeogenesis</keyword>
<dbReference type="InterPro" id="IPR004643">
    <property type="entry name" value="Fe-S_L-Ser_bsu"/>
</dbReference>
<comment type="caution">
    <text evidence="14">The sequence shown here is derived from an EMBL/GenBank/DDBJ whole genome shotgun (WGS) entry which is preliminary data.</text>
</comment>
<dbReference type="Gene3D" id="3.30.1330.90">
    <property type="entry name" value="D-3-phosphoglycerate dehydrogenase, domain 3"/>
    <property type="match status" value="1"/>
</dbReference>
<comment type="pathway">
    <text evidence="2 11">Carbohydrate biosynthesis; gluconeogenesis.</text>
</comment>
<dbReference type="GO" id="GO:0051539">
    <property type="term" value="F:4 iron, 4 sulfur cluster binding"/>
    <property type="evidence" value="ECO:0007669"/>
    <property type="project" value="UniProtKB-UniRule"/>
</dbReference>
<dbReference type="SUPFAM" id="SSF55021">
    <property type="entry name" value="ACT-like"/>
    <property type="match status" value="1"/>
</dbReference>
<comment type="catalytic activity">
    <reaction evidence="10 11 12">
        <text>L-serine = pyruvate + NH4(+)</text>
        <dbReference type="Rhea" id="RHEA:19169"/>
        <dbReference type="ChEBI" id="CHEBI:15361"/>
        <dbReference type="ChEBI" id="CHEBI:28938"/>
        <dbReference type="ChEBI" id="CHEBI:33384"/>
        <dbReference type="EC" id="4.3.1.17"/>
    </reaction>
</comment>
<dbReference type="GO" id="GO:0006094">
    <property type="term" value="P:gluconeogenesis"/>
    <property type="evidence" value="ECO:0007669"/>
    <property type="project" value="UniProtKB-UniRule"/>
</dbReference>